<dbReference type="Pfam" id="PF18029">
    <property type="entry name" value="Glyoxalase_6"/>
    <property type="match status" value="2"/>
</dbReference>
<dbReference type="RefSeq" id="WP_345457493.1">
    <property type="nucleotide sequence ID" value="NZ_BAABKG010000002.1"/>
</dbReference>
<gene>
    <name evidence="2" type="ORF">GCM10023340_19070</name>
</gene>
<dbReference type="CDD" id="cd06587">
    <property type="entry name" value="VOC"/>
    <property type="match status" value="1"/>
</dbReference>
<accession>A0ABP9PIF3</accession>
<dbReference type="EMBL" id="BAABKG010000002">
    <property type="protein sequence ID" value="GAA5147135.1"/>
    <property type="molecule type" value="Genomic_DNA"/>
</dbReference>
<reference evidence="3" key="1">
    <citation type="journal article" date="2019" name="Int. J. Syst. Evol. Microbiol.">
        <title>The Global Catalogue of Microorganisms (GCM) 10K type strain sequencing project: providing services to taxonomists for standard genome sequencing and annotation.</title>
        <authorList>
            <consortium name="The Broad Institute Genomics Platform"/>
            <consortium name="The Broad Institute Genome Sequencing Center for Infectious Disease"/>
            <person name="Wu L."/>
            <person name="Ma J."/>
        </authorList>
    </citation>
    <scope>NUCLEOTIDE SEQUENCE [LARGE SCALE GENOMIC DNA]</scope>
    <source>
        <strain evidence="3">JCM 18459</strain>
    </source>
</reference>
<dbReference type="PANTHER" id="PTHR35908:SF1">
    <property type="entry name" value="CONSERVED PROTEIN"/>
    <property type="match status" value="1"/>
</dbReference>
<dbReference type="SUPFAM" id="SSF54593">
    <property type="entry name" value="Glyoxalase/Bleomycin resistance protein/Dihydroxybiphenyl dioxygenase"/>
    <property type="match status" value="2"/>
</dbReference>
<evidence type="ECO:0000313" key="2">
    <source>
        <dbReference type="EMBL" id="GAA5147135.1"/>
    </source>
</evidence>
<dbReference type="InterPro" id="IPR029068">
    <property type="entry name" value="Glyas_Bleomycin-R_OHBP_Dase"/>
</dbReference>
<dbReference type="InterPro" id="IPR041581">
    <property type="entry name" value="Glyoxalase_6"/>
</dbReference>
<dbReference type="Gene3D" id="3.10.180.10">
    <property type="entry name" value="2,3-Dihydroxybiphenyl 1,2-Dioxygenase, domain 1"/>
    <property type="match status" value="2"/>
</dbReference>
<dbReference type="Proteomes" id="UP001500221">
    <property type="component" value="Unassembled WGS sequence"/>
</dbReference>
<protein>
    <submittedName>
        <fullName evidence="2">VOC family protein</fullName>
    </submittedName>
</protein>
<organism evidence="2 3">
    <name type="scientific">Nocardioides marinquilinus</name>
    <dbReference type="NCBI Taxonomy" id="1210400"/>
    <lineage>
        <taxon>Bacteria</taxon>
        <taxon>Bacillati</taxon>
        <taxon>Actinomycetota</taxon>
        <taxon>Actinomycetes</taxon>
        <taxon>Propionibacteriales</taxon>
        <taxon>Nocardioidaceae</taxon>
        <taxon>Nocardioides</taxon>
    </lineage>
</organism>
<dbReference type="PANTHER" id="PTHR35908">
    <property type="entry name" value="HYPOTHETICAL FUSION PROTEIN"/>
    <property type="match status" value="1"/>
</dbReference>
<evidence type="ECO:0000313" key="3">
    <source>
        <dbReference type="Proteomes" id="UP001500221"/>
    </source>
</evidence>
<name>A0ABP9PIF3_9ACTN</name>
<feature type="domain" description="Glyoxalase-like" evidence="1">
    <location>
        <begin position="125"/>
        <end position="224"/>
    </location>
</feature>
<sequence length="229" mass="24958">MSRVVWQDLCLDAVDVDAQSRFWAAVTGLEVADTVEHRHLTGLTPRHTIWVNAVDRPHTVKNRLHLDVDCASVADVVALGATVLAPSSETGLGWTVMADPEGNEFCAFERGDGEGAVPAYRLHGIGVDCVDAGALARWWAERFGVEAVHETEGGDWWSIAGVAVDDRMTLDFNDVPEPRTVPNRVHWDVVGLVDELLAAGATHLWDQPGWTVLADPEGNEFCVFAPRDA</sequence>
<proteinExistence type="predicted"/>
<comment type="caution">
    <text evidence="2">The sequence shown here is derived from an EMBL/GenBank/DDBJ whole genome shotgun (WGS) entry which is preliminary data.</text>
</comment>
<keyword evidence="3" id="KW-1185">Reference proteome</keyword>
<feature type="domain" description="Glyoxalase-like" evidence="1">
    <location>
        <begin position="9"/>
        <end position="107"/>
    </location>
</feature>
<evidence type="ECO:0000259" key="1">
    <source>
        <dbReference type="Pfam" id="PF18029"/>
    </source>
</evidence>